<evidence type="ECO:0000256" key="4">
    <source>
        <dbReference type="ARBA" id="ARBA00009845"/>
    </source>
</evidence>
<dbReference type="GO" id="GO:0003861">
    <property type="term" value="F:3-isopropylmalate dehydratase activity"/>
    <property type="evidence" value="ECO:0007669"/>
    <property type="project" value="UniProtKB-EC"/>
</dbReference>
<dbReference type="InterPro" id="IPR050075">
    <property type="entry name" value="LeuD"/>
</dbReference>
<comment type="caution">
    <text evidence="12">The sequence shown here is derived from an EMBL/GenBank/DDBJ whole genome shotgun (WGS) entry which is preliminary data.</text>
</comment>
<evidence type="ECO:0000256" key="1">
    <source>
        <dbReference type="ARBA" id="ARBA00000491"/>
    </source>
</evidence>
<dbReference type="HAMAP" id="MF_01031">
    <property type="entry name" value="LeuD_type1"/>
    <property type="match status" value="1"/>
</dbReference>
<sequence length="216" mass="24076">MQKFTTMTGLVAPLDRANVDTDQIIPKQFLKSIKRTGFGVNLFDEWRYLDEGYPGQDNSVRPLNTEFVLNQARYQGAQVLLARQNFGCGSSREHAPWALDEYGFRTVISSSFADIFFNNCFKNGLLPVVLSEAELDQLFTECEASEGYALTIDLAAQEVRTPSGAAFSFEVDAFRKHCLINGLDDIGLTLQDADAISAFEVKARAARPWVFNALAR</sequence>
<evidence type="ECO:0000256" key="10">
    <source>
        <dbReference type="HAMAP-Rule" id="MF_01031"/>
    </source>
</evidence>
<dbReference type="RefSeq" id="WP_340674940.1">
    <property type="nucleotide sequence ID" value="NZ_JBHTIT010000001.1"/>
</dbReference>
<keyword evidence="6 10" id="KW-0432">Leucine biosynthesis</keyword>
<dbReference type="SUPFAM" id="SSF52016">
    <property type="entry name" value="LeuD/IlvD-like"/>
    <property type="match status" value="1"/>
</dbReference>
<comment type="pathway">
    <text evidence="3 10">Amino-acid biosynthesis; L-leucine biosynthesis; L-leucine from 3-methyl-2-oxobutanoate: step 2/4.</text>
</comment>
<protein>
    <recommendedName>
        <fullName evidence="10">3-isopropylmalate dehydratase small subunit</fullName>
        <ecNumber evidence="10">4.2.1.33</ecNumber>
    </recommendedName>
    <alternativeName>
        <fullName evidence="10">Alpha-IPM isomerase</fullName>
        <shortName evidence="10">IPMI</shortName>
    </alternativeName>
    <alternativeName>
        <fullName evidence="10">Isopropylmalate isomerase</fullName>
    </alternativeName>
</protein>
<dbReference type="EMBL" id="JBHTIT010000001">
    <property type="protein sequence ID" value="MFD0949386.1"/>
    <property type="molecule type" value="Genomic_DNA"/>
</dbReference>
<comment type="similarity">
    <text evidence="4 10">Belongs to the LeuD family. LeuD type 1 subfamily.</text>
</comment>
<keyword evidence="9 10" id="KW-0100">Branched-chain amino acid biosynthesis</keyword>
<dbReference type="InterPro" id="IPR033940">
    <property type="entry name" value="IPMI_Swivel"/>
</dbReference>
<comment type="subunit">
    <text evidence="5 10">Heterodimer of LeuC and LeuD.</text>
</comment>
<evidence type="ECO:0000256" key="6">
    <source>
        <dbReference type="ARBA" id="ARBA00022430"/>
    </source>
</evidence>
<evidence type="ECO:0000259" key="11">
    <source>
        <dbReference type="Pfam" id="PF00694"/>
    </source>
</evidence>
<dbReference type="InterPro" id="IPR015928">
    <property type="entry name" value="Aconitase/3IPM_dehydase_swvl"/>
</dbReference>
<reference evidence="13" key="1">
    <citation type="journal article" date="2019" name="Int. J. Syst. Evol. Microbiol.">
        <title>The Global Catalogue of Microorganisms (GCM) 10K type strain sequencing project: providing services to taxonomists for standard genome sequencing and annotation.</title>
        <authorList>
            <consortium name="The Broad Institute Genomics Platform"/>
            <consortium name="The Broad Institute Genome Sequencing Center for Infectious Disease"/>
            <person name="Wu L."/>
            <person name="Ma J."/>
        </authorList>
    </citation>
    <scope>NUCLEOTIDE SEQUENCE [LARGE SCALE GENOMIC DNA]</scope>
    <source>
        <strain evidence="13">CCUG 63419</strain>
    </source>
</reference>
<gene>
    <name evidence="10 12" type="primary">leuD</name>
    <name evidence="12" type="ORF">ACFQ0F_03100</name>
</gene>
<dbReference type="Proteomes" id="UP001597044">
    <property type="component" value="Unassembled WGS sequence"/>
</dbReference>
<dbReference type="Gene3D" id="3.20.19.10">
    <property type="entry name" value="Aconitase, domain 4"/>
    <property type="match status" value="1"/>
</dbReference>
<dbReference type="EC" id="4.2.1.33" evidence="10"/>
<evidence type="ECO:0000313" key="13">
    <source>
        <dbReference type="Proteomes" id="UP001597044"/>
    </source>
</evidence>
<evidence type="ECO:0000256" key="9">
    <source>
        <dbReference type="ARBA" id="ARBA00023304"/>
    </source>
</evidence>
<keyword evidence="8 10" id="KW-0456">Lyase</keyword>
<comment type="function">
    <text evidence="2 10">Catalyzes the isomerization between 2-isopropylmalate and 3-isopropylmalate, via the formation of 2-isopropylmaleate.</text>
</comment>
<organism evidence="12 13">
    <name type="scientific">Paraperlucidibaca wandonensis</name>
    <dbReference type="NCBI Taxonomy" id="1268273"/>
    <lineage>
        <taxon>Bacteria</taxon>
        <taxon>Pseudomonadati</taxon>
        <taxon>Pseudomonadota</taxon>
        <taxon>Gammaproteobacteria</taxon>
        <taxon>Moraxellales</taxon>
        <taxon>Moraxellaceae</taxon>
        <taxon>Paraperlucidibaca</taxon>
    </lineage>
</organism>
<accession>A0ABW3HHG4</accession>
<evidence type="ECO:0000256" key="5">
    <source>
        <dbReference type="ARBA" id="ARBA00011271"/>
    </source>
</evidence>
<keyword evidence="13" id="KW-1185">Reference proteome</keyword>
<name>A0ABW3HHG4_9GAMM</name>
<dbReference type="CDD" id="cd01577">
    <property type="entry name" value="IPMI_Swivel"/>
    <property type="match status" value="1"/>
</dbReference>
<comment type="catalytic activity">
    <reaction evidence="1 10">
        <text>(2R,3S)-3-isopropylmalate = (2S)-2-isopropylmalate</text>
        <dbReference type="Rhea" id="RHEA:32287"/>
        <dbReference type="ChEBI" id="CHEBI:1178"/>
        <dbReference type="ChEBI" id="CHEBI:35121"/>
        <dbReference type="EC" id="4.2.1.33"/>
    </reaction>
</comment>
<dbReference type="PANTHER" id="PTHR43345:SF5">
    <property type="entry name" value="3-ISOPROPYLMALATE DEHYDRATASE SMALL SUBUNIT"/>
    <property type="match status" value="1"/>
</dbReference>
<proteinExistence type="inferred from homology"/>
<dbReference type="InterPro" id="IPR004431">
    <property type="entry name" value="3-IsopropMal_deHydase_ssu"/>
</dbReference>
<evidence type="ECO:0000256" key="3">
    <source>
        <dbReference type="ARBA" id="ARBA00004729"/>
    </source>
</evidence>
<dbReference type="Pfam" id="PF00694">
    <property type="entry name" value="Aconitase_C"/>
    <property type="match status" value="1"/>
</dbReference>
<evidence type="ECO:0000256" key="2">
    <source>
        <dbReference type="ARBA" id="ARBA00002695"/>
    </source>
</evidence>
<dbReference type="NCBIfam" id="TIGR00171">
    <property type="entry name" value="leuD"/>
    <property type="match status" value="1"/>
</dbReference>
<evidence type="ECO:0000256" key="7">
    <source>
        <dbReference type="ARBA" id="ARBA00022605"/>
    </source>
</evidence>
<dbReference type="NCBIfam" id="NF002458">
    <property type="entry name" value="PRK01641.1"/>
    <property type="match status" value="1"/>
</dbReference>
<feature type="domain" description="Aconitase A/isopropylmalate dehydratase small subunit swivel" evidence="11">
    <location>
        <begin position="1"/>
        <end position="132"/>
    </location>
</feature>
<keyword evidence="7 10" id="KW-0028">Amino-acid biosynthesis</keyword>
<dbReference type="PANTHER" id="PTHR43345">
    <property type="entry name" value="3-ISOPROPYLMALATE DEHYDRATASE SMALL SUBUNIT 2-RELATED-RELATED"/>
    <property type="match status" value="1"/>
</dbReference>
<evidence type="ECO:0000313" key="12">
    <source>
        <dbReference type="EMBL" id="MFD0949386.1"/>
    </source>
</evidence>
<evidence type="ECO:0000256" key="8">
    <source>
        <dbReference type="ARBA" id="ARBA00023239"/>
    </source>
</evidence>
<dbReference type="InterPro" id="IPR000573">
    <property type="entry name" value="AconitaseA/IPMdHydase_ssu_swvl"/>
</dbReference>